<name>A0A518YFZ3_HELPX</name>
<dbReference type="EMBL" id="CP024948">
    <property type="protein sequence ID" value="QDY60988.1"/>
    <property type="molecule type" value="Genomic_DNA"/>
</dbReference>
<keyword evidence="1" id="KW-0812">Transmembrane</keyword>
<dbReference type="Proteomes" id="UP000320851">
    <property type="component" value="Chromosome"/>
</dbReference>
<accession>A0A518YFZ3</accession>
<feature type="transmembrane region" description="Helical" evidence="1">
    <location>
        <begin position="93"/>
        <end position="113"/>
    </location>
</feature>
<dbReference type="AlphaFoldDB" id="A0A518YFZ3"/>
<evidence type="ECO:0000313" key="2">
    <source>
        <dbReference type="EMBL" id="QDY60988.1"/>
    </source>
</evidence>
<keyword evidence="1" id="KW-1133">Transmembrane helix</keyword>
<evidence type="ECO:0000256" key="1">
    <source>
        <dbReference type="SAM" id="Phobius"/>
    </source>
</evidence>
<feature type="transmembrane region" description="Helical" evidence="1">
    <location>
        <begin position="40"/>
        <end position="59"/>
    </location>
</feature>
<feature type="transmembrane region" description="Helical" evidence="1">
    <location>
        <begin position="71"/>
        <end position="87"/>
    </location>
</feature>
<keyword evidence="1" id="KW-0472">Membrane</keyword>
<feature type="transmembrane region" description="Helical" evidence="1">
    <location>
        <begin position="7"/>
        <end position="24"/>
    </location>
</feature>
<protein>
    <submittedName>
        <fullName evidence="2">DUF1294 domain-containing protein</fullName>
    </submittedName>
</protein>
<dbReference type="Pfam" id="PF06961">
    <property type="entry name" value="DUF1294"/>
    <property type="match status" value="1"/>
</dbReference>
<reference evidence="2 3" key="1">
    <citation type="journal article" date="2019" name="Sci. Rep.">
        <title>Evolutionary mechanism leading to the multi-cagA genotype in Helicobacter pylori.</title>
        <authorList>
            <person name="Su H."/>
            <person name="Tissera K."/>
            <person name="Jang S."/>
            <person name="Choi Y.H."/>
            <person name="Kim A."/>
            <person name="Cho Y.J."/>
            <person name="Li M."/>
            <person name="Gunawardhana N."/>
            <person name="Merrell D.S."/>
            <person name="Ge L."/>
            <person name="Cha J.H."/>
        </authorList>
    </citation>
    <scope>NUCLEOTIDE SEQUENCE [LARGE SCALE GENOMIC DNA]</scope>
    <source>
        <strain evidence="2 3">B140</strain>
    </source>
</reference>
<sequence length="130" mass="15017">MSVEFASIVWLLIVNILIFILMLVDKNSAEQKMWRIPEKALWVLSLLGGSVGFLVAMVVSRHKILKPEFKYGVSLICLIESAILYFVSKDLFWIVALTIFSLSLILVAFKIFLLKDNPNKRFKNNKRDKR</sequence>
<proteinExistence type="predicted"/>
<dbReference type="InterPro" id="IPR010718">
    <property type="entry name" value="DUF1294"/>
</dbReference>
<gene>
    <name evidence="2" type="ORF">CV728_05670</name>
</gene>
<organism evidence="2 3">
    <name type="scientific">Helicobacter pylori</name>
    <name type="common">Campylobacter pylori</name>
    <dbReference type="NCBI Taxonomy" id="210"/>
    <lineage>
        <taxon>Bacteria</taxon>
        <taxon>Pseudomonadati</taxon>
        <taxon>Campylobacterota</taxon>
        <taxon>Epsilonproteobacteria</taxon>
        <taxon>Campylobacterales</taxon>
        <taxon>Helicobacteraceae</taxon>
        <taxon>Helicobacter</taxon>
    </lineage>
</organism>
<evidence type="ECO:0000313" key="3">
    <source>
        <dbReference type="Proteomes" id="UP000320851"/>
    </source>
</evidence>